<organism evidence="1 2">
    <name type="scientific">Panagrolaimus sp. JU765</name>
    <dbReference type="NCBI Taxonomy" id="591449"/>
    <lineage>
        <taxon>Eukaryota</taxon>
        <taxon>Metazoa</taxon>
        <taxon>Ecdysozoa</taxon>
        <taxon>Nematoda</taxon>
        <taxon>Chromadorea</taxon>
        <taxon>Rhabditida</taxon>
        <taxon>Tylenchina</taxon>
        <taxon>Panagrolaimomorpha</taxon>
        <taxon>Panagrolaimoidea</taxon>
        <taxon>Panagrolaimidae</taxon>
        <taxon>Panagrolaimus</taxon>
    </lineage>
</organism>
<proteinExistence type="predicted"/>
<dbReference type="WBParaSite" id="JU765_v2.g20026.t1">
    <property type="protein sequence ID" value="JU765_v2.g20026.t1"/>
    <property type="gene ID" value="JU765_v2.g20026"/>
</dbReference>
<evidence type="ECO:0000313" key="1">
    <source>
        <dbReference type="Proteomes" id="UP000887576"/>
    </source>
</evidence>
<evidence type="ECO:0000313" key="2">
    <source>
        <dbReference type="WBParaSite" id="JU765_v2.g20026.t1"/>
    </source>
</evidence>
<name>A0AC34QW30_9BILA</name>
<sequence>MWLAPIQFAALFLIGTISARKAQVDIPGCPDLASLPGDLSQLDAEQLSNFKCFCSFPDEEDRIGIAVNCIFGSRLEDLADALMAIDDANQTVYRISLDHVQVTDSEDSATLEEVLSSDCLQNLQELEIKKCRGKLAEKRENPIVEYNFFPVLESIIIENCDLNEIPKSLISNTKLLKTLSLAGNKIIQVRQTDLEFAAQSLEFLDLTENLITKVDSEAISQLEHLKTLLIGEHNYANDSLLQQISQLPNLEILDMTRIDGMDSLSKINFGNNGKNLKQWILTGCNLKSINKTDFDGLENLQELDLRVNLIETIEPLSFSSLKSLQVLSLAGNYLREADLGPELWQGLDNLESLDLGWNEIKLLKSDAFKNLRSLKSLSLRHNEKLQQIETGAFQELSNLQFLNLSGSFLKKINKSDFEGLVSLKELHLSKSRIQSIENDSFDFLSETLEKLSMDGNNLTWLDASVLKPLHNLKEINLSMNPWLCSIQIQPMIEWVRKTYISAAESSREFFFLNSSSTLCARPYSKQGRALMDLKVEELTSYDESIDTTTQSIVSTTQVQNDLENTTFINFDDLFHIIGIEGNETLDAIEDTKKPKYDINVVRYGQKTTSKNPTNSMFATVTVTLLVIVTVFGILMIVRRNKSGQKKTEKSQNAITTTV</sequence>
<accession>A0AC34QW30</accession>
<protein>
    <submittedName>
        <fullName evidence="2">Uncharacterized protein</fullName>
    </submittedName>
</protein>
<reference evidence="2" key="1">
    <citation type="submission" date="2022-11" db="UniProtKB">
        <authorList>
            <consortium name="WormBaseParasite"/>
        </authorList>
    </citation>
    <scope>IDENTIFICATION</scope>
</reference>
<dbReference type="Proteomes" id="UP000887576">
    <property type="component" value="Unplaced"/>
</dbReference>